<dbReference type="InterPro" id="IPR013785">
    <property type="entry name" value="Aldolase_TIM"/>
</dbReference>
<keyword evidence="8" id="KW-1185">Reference proteome</keyword>
<evidence type="ECO:0000313" key="7">
    <source>
        <dbReference type="EMBL" id="PPQ67181.1"/>
    </source>
</evidence>
<dbReference type="EMBL" id="NHYD01003976">
    <property type="protein sequence ID" value="PPQ67181.1"/>
    <property type="molecule type" value="Genomic_DNA"/>
</dbReference>
<gene>
    <name evidence="7" type="ORF">CVT25_005782</name>
</gene>
<dbReference type="Gene3D" id="3.20.20.70">
    <property type="entry name" value="Aldolase class I"/>
    <property type="match status" value="1"/>
</dbReference>
<dbReference type="GO" id="GO:0050661">
    <property type="term" value="F:NADP binding"/>
    <property type="evidence" value="ECO:0007669"/>
    <property type="project" value="InterPro"/>
</dbReference>
<keyword evidence="3" id="KW-0288">FMN</keyword>
<comment type="caution">
    <text evidence="7">The sequence shown here is derived from an EMBL/GenBank/DDBJ whole genome shotgun (WGS) entry which is preliminary data.</text>
</comment>
<name>A0A409VLP1_PSICY</name>
<keyword evidence="5" id="KW-0560">Oxidoreductase</keyword>
<dbReference type="OrthoDB" id="72788at2759"/>
<dbReference type="GO" id="GO:0010181">
    <property type="term" value="F:FMN binding"/>
    <property type="evidence" value="ECO:0007669"/>
    <property type="project" value="InterPro"/>
</dbReference>
<proteinExistence type="predicted"/>
<dbReference type="SUPFAM" id="SSF51395">
    <property type="entry name" value="FMN-linked oxidoreductases"/>
    <property type="match status" value="1"/>
</dbReference>
<dbReference type="STRING" id="93625.A0A409VLP1"/>
<protein>
    <recommendedName>
        <fullName evidence="6">NADH:flavin oxidoreductase/NADH oxidase N-terminal domain-containing protein</fullName>
    </recommendedName>
</protein>
<dbReference type="PANTHER" id="PTHR43303">
    <property type="entry name" value="NADPH DEHYDROGENASE C23G7.10C-RELATED"/>
    <property type="match status" value="1"/>
</dbReference>
<feature type="domain" description="NADH:flavin oxidoreductase/NADH oxidase N-terminal" evidence="6">
    <location>
        <begin position="41"/>
        <end position="404"/>
    </location>
</feature>
<evidence type="ECO:0000256" key="5">
    <source>
        <dbReference type="ARBA" id="ARBA00023002"/>
    </source>
</evidence>
<evidence type="ECO:0000259" key="6">
    <source>
        <dbReference type="Pfam" id="PF00724"/>
    </source>
</evidence>
<keyword evidence="2" id="KW-0285">Flavoprotein</keyword>
<evidence type="ECO:0000256" key="2">
    <source>
        <dbReference type="ARBA" id="ARBA00022630"/>
    </source>
</evidence>
<evidence type="ECO:0000256" key="1">
    <source>
        <dbReference type="ARBA" id="ARBA00001917"/>
    </source>
</evidence>
<accession>A0A409VLP1</accession>
<dbReference type="InParanoid" id="A0A409VLP1"/>
<dbReference type="AlphaFoldDB" id="A0A409VLP1"/>
<dbReference type="GO" id="GO:0003959">
    <property type="term" value="F:NADPH dehydrogenase activity"/>
    <property type="evidence" value="ECO:0007669"/>
    <property type="project" value="InterPro"/>
</dbReference>
<dbReference type="CDD" id="cd02932">
    <property type="entry name" value="OYE_YqiM_FMN"/>
    <property type="match status" value="1"/>
</dbReference>
<evidence type="ECO:0000256" key="4">
    <source>
        <dbReference type="ARBA" id="ARBA00022857"/>
    </source>
</evidence>
<keyword evidence="4" id="KW-0521">NADP</keyword>
<reference evidence="7 8" key="1">
    <citation type="journal article" date="2018" name="Evol. Lett.">
        <title>Horizontal gene cluster transfer increased hallucinogenic mushroom diversity.</title>
        <authorList>
            <person name="Reynolds H.T."/>
            <person name="Vijayakumar V."/>
            <person name="Gluck-Thaler E."/>
            <person name="Korotkin H.B."/>
            <person name="Matheny P.B."/>
            <person name="Slot J.C."/>
        </authorList>
    </citation>
    <scope>NUCLEOTIDE SEQUENCE [LARGE SCALE GENOMIC DNA]</scope>
    <source>
        <strain evidence="7 8">2631</strain>
    </source>
</reference>
<dbReference type="Pfam" id="PF00724">
    <property type="entry name" value="Oxidored_FMN"/>
    <property type="match status" value="1"/>
</dbReference>
<organism evidence="7 8">
    <name type="scientific">Psilocybe cyanescens</name>
    <dbReference type="NCBI Taxonomy" id="93625"/>
    <lineage>
        <taxon>Eukaryota</taxon>
        <taxon>Fungi</taxon>
        <taxon>Dikarya</taxon>
        <taxon>Basidiomycota</taxon>
        <taxon>Agaricomycotina</taxon>
        <taxon>Agaricomycetes</taxon>
        <taxon>Agaricomycetidae</taxon>
        <taxon>Agaricales</taxon>
        <taxon>Agaricineae</taxon>
        <taxon>Strophariaceae</taxon>
        <taxon>Psilocybe</taxon>
    </lineage>
</organism>
<evidence type="ECO:0000313" key="8">
    <source>
        <dbReference type="Proteomes" id="UP000283269"/>
    </source>
</evidence>
<evidence type="ECO:0000256" key="3">
    <source>
        <dbReference type="ARBA" id="ARBA00022643"/>
    </source>
</evidence>
<dbReference type="PANTHER" id="PTHR43303:SF4">
    <property type="entry name" value="NADPH DEHYDROGENASE C23G7.10C-RELATED"/>
    <property type="match status" value="1"/>
</dbReference>
<dbReference type="InterPro" id="IPR044152">
    <property type="entry name" value="YqjM-like"/>
</dbReference>
<dbReference type="Proteomes" id="UP000283269">
    <property type="component" value="Unassembled WGS sequence"/>
</dbReference>
<comment type="cofactor">
    <cofactor evidence="1">
        <name>FMN</name>
        <dbReference type="ChEBI" id="CHEBI:58210"/>
    </cofactor>
</comment>
<dbReference type="InterPro" id="IPR001155">
    <property type="entry name" value="OxRdtase_FMN_N"/>
</dbReference>
<sequence>MAHRNTPVPNAYQYFPLNEPEIGTVLDPNMHPQDVEKTPVLFRPITIRDVEFKNRIFVSPMCQYSSDNGHATDWHLIHIGGFATRGVGAICMEATSVLPEGRISPEDAGLWNDTQIEPLRRIINFTHAQGTKIGVQLAHAGRKASTHATWVQTKGGHGLSHIALEDEGGWPSRVTVQATHSKVVYGPSEIPFSAAYPNPKELTEDGLLEIENAFLSSIERCKKAGYDFIELHGAHGYLLHSFLSPLSNNRGDKYGGQSLENRMRFFLRLVTRCREAWAEKPLFVRISAVEWADGPEKDDQGLWKQWGIEQSTVLVGKLKEIGVDLIDCSTGGNWVQQKIPVRPGYQAKTLKKAYPDILVGAVGLITDPVAAESYLKNGQADVIFLARELMRNPHWPLLAAQKLQVNVKPANQYERAWF</sequence>